<dbReference type="Pfam" id="PF00459">
    <property type="entry name" value="Inositol_P"/>
    <property type="match status" value="1"/>
</dbReference>
<proteinExistence type="inferred from homology"/>
<comment type="similarity">
    <text evidence="7">Belongs to the inositol monophosphatase superfamily.</text>
</comment>
<protein>
    <recommendedName>
        <fullName evidence="7">Inositol-1-monophosphatase</fullName>
        <ecNumber evidence="7">3.1.3.25</ecNumber>
    </recommendedName>
</protein>
<dbReference type="PANTHER" id="PTHR20854">
    <property type="entry name" value="INOSITOL MONOPHOSPHATASE"/>
    <property type="match status" value="1"/>
</dbReference>
<evidence type="ECO:0000256" key="1">
    <source>
        <dbReference type="ARBA" id="ARBA00001033"/>
    </source>
</evidence>
<dbReference type="GO" id="GO:0046872">
    <property type="term" value="F:metal ion binding"/>
    <property type="evidence" value="ECO:0007669"/>
    <property type="project" value="UniProtKB-KW"/>
</dbReference>
<dbReference type="PANTHER" id="PTHR20854:SF4">
    <property type="entry name" value="INOSITOL-1-MONOPHOSPHATASE-RELATED"/>
    <property type="match status" value="1"/>
</dbReference>
<dbReference type="EC" id="3.1.3.25" evidence="7"/>
<reference evidence="9" key="1">
    <citation type="submission" date="2020-05" db="EMBL/GenBank/DDBJ databases">
        <title>Frigoriglobus tundricola gen. nov., sp. nov., a psychrotolerant cellulolytic planctomycete of the family Gemmataceae with two divergent copies of 16S rRNA gene.</title>
        <authorList>
            <person name="Kulichevskaya I.S."/>
            <person name="Ivanova A.A."/>
            <person name="Naumoff D.G."/>
            <person name="Beletsky A.V."/>
            <person name="Rijpstra W.I.C."/>
            <person name="Sinninghe Damste J.S."/>
            <person name="Mardanov A.V."/>
            <person name="Ravin N.V."/>
            <person name="Dedysh S.N."/>
        </authorList>
    </citation>
    <scope>NUCLEOTIDE SEQUENCE [LARGE SCALE GENOMIC DNA]</scope>
    <source>
        <strain evidence="9">PL17</strain>
    </source>
</reference>
<dbReference type="Gene3D" id="3.40.190.80">
    <property type="match status" value="1"/>
</dbReference>
<comment type="catalytic activity">
    <reaction evidence="1 7">
        <text>a myo-inositol phosphate + H2O = myo-inositol + phosphate</text>
        <dbReference type="Rhea" id="RHEA:24056"/>
        <dbReference type="ChEBI" id="CHEBI:15377"/>
        <dbReference type="ChEBI" id="CHEBI:17268"/>
        <dbReference type="ChEBI" id="CHEBI:43474"/>
        <dbReference type="ChEBI" id="CHEBI:84139"/>
        <dbReference type="EC" id="3.1.3.25"/>
    </reaction>
</comment>
<dbReference type="InterPro" id="IPR020583">
    <property type="entry name" value="Inositol_monoP_metal-BS"/>
</dbReference>
<feature type="binding site" evidence="6">
    <location>
        <position position="71"/>
    </location>
    <ligand>
        <name>Mg(2+)</name>
        <dbReference type="ChEBI" id="CHEBI:18420"/>
        <label>1</label>
        <note>catalytic</note>
    </ligand>
</feature>
<name>A0A6M5YWL4_9BACT</name>
<dbReference type="PROSITE" id="PS00629">
    <property type="entry name" value="IMP_1"/>
    <property type="match status" value="1"/>
</dbReference>
<dbReference type="PRINTS" id="PR00377">
    <property type="entry name" value="IMPHPHTASES"/>
</dbReference>
<dbReference type="SUPFAM" id="SSF56655">
    <property type="entry name" value="Carbohydrate phosphatase"/>
    <property type="match status" value="1"/>
</dbReference>
<dbReference type="KEGG" id="ftj:FTUN_5470"/>
<feature type="binding site" evidence="6">
    <location>
        <position position="97"/>
    </location>
    <ligand>
        <name>Mg(2+)</name>
        <dbReference type="ChEBI" id="CHEBI:18420"/>
        <label>1</label>
        <note>catalytic</note>
    </ligand>
</feature>
<evidence type="ECO:0000256" key="4">
    <source>
        <dbReference type="ARBA" id="ARBA00022801"/>
    </source>
</evidence>
<gene>
    <name evidence="8" type="ORF">FTUN_5470</name>
</gene>
<feature type="binding site" evidence="6">
    <location>
        <position position="222"/>
    </location>
    <ligand>
        <name>Mg(2+)</name>
        <dbReference type="ChEBI" id="CHEBI:18420"/>
        <label>1</label>
        <note>catalytic</note>
    </ligand>
</feature>
<dbReference type="AlphaFoldDB" id="A0A6M5YWL4"/>
<evidence type="ECO:0000256" key="6">
    <source>
        <dbReference type="PIRSR" id="PIRSR600760-2"/>
    </source>
</evidence>
<evidence type="ECO:0000256" key="3">
    <source>
        <dbReference type="ARBA" id="ARBA00022723"/>
    </source>
</evidence>
<evidence type="ECO:0000256" key="7">
    <source>
        <dbReference type="RuleBase" id="RU364068"/>
    </source>
</evidence>
<evidence type="ECO:0000313" key="9">
    <source>
        <dbReference type="Proteomes" id="UP000503447"/>
    </source>
</evidence>
<dbReference type="InterPro" id="IPR033942">
    <property type="entry name" value="IMPase"/>
</dbReference>
<evidence type="ECO:0000256" key="5">
    <source>
        <dbReference type="ARBA" id="ARBA00022842"/>
    </source>
</evidence>
<evidence type="ECO:0000313" key="8">
    <source>
        <dbReference type="EMBL" id="QJW97890.1"/>
    </source>
</evidence>
<dbReference type="RefSeq" id="WP_171473181.1">
    <property type="nucleotide sequence ID" value="NZ_CP053452.2"/>
</dbReference>
<feature type="binding site" evidence="6">
    <location>
        <position position="95"/>
    </location>
    <ligand>
        <name>Mg(2+)</name>
        <dbReference type="ChEBI" id="CHEBI:18420"/>
        <label>1</label>
        <note>catalytic</note>
    </ligand>
</feature>
<dbReference type="EMBL" id="CP053452">
    <property type="protein sequence ID" value="QJW97890.1"/>
    <property type="molecule type" value="Genomic_DNA"/>
</dbReference>
<keyword evidence="3 6" id="KW-0479">Metal-binding</keyword>
<keyword evidence="4 7" id="KW-0378">Hydrolase</keyword>
<feature type="binding site" evidence="6">
    <location>
        <position position="98"/>
    </location>
    <ligand>
        <name>Mg(2+)</name>
        <dbReference type="ChEBI" id="CHEBI:18420"/>
        <label>1</label>
        <note>catalytic</note>
    </ligand>
</feature>
<dbReference type="CDD" id="cd01639">
    <property type="entry name" value="IMPase"/>
    <property type="match status" value="1"/>
</dbReference>
<evidence type="ECO:0000256" key="2">
    <source>
        <dbReference type="ARBA" id="ARBA00001946"/>
    </source>
</evidence>
<dbReference type="Proteomes" id="UP000503447">
    <property type="component" value="Chromosome"/>
</dbReference>
<sequence length="276" mass="29494">MSTDAARLSEYLSAAVEAARVGAAELERWRGKFSIREKGRADLVTEADEASQKLIKHVLLGRFPDHIFIGEEESVGKSPGDVRPAPDAPPAWVVDPLDGTANYAHDVPAYCVSIGLWHAGRAIVGVILDPRQNELFSAAVGQGAFLNGSPIRVSTVPDVASGMISTGFPANYEKQLRNLETWKRLTAHAQSLRRNGSTALSMAYVAAGRFDGYWAYDNYPWDVMAGAALITEAGGTLCSTDGTAFDPYRPDLIAGNPPVRAELLKLLLAADPGATG</sequence>
<dbReference type="GO" id="GO:0006020">
    <property type="term" value="P:inositol metabolic process"/>
    <property type="evidence" value="ECO:0007669"/>
    <property type="project" value="TreeGrafter"/>
</dbReference>
<keyword evidence="5 6" id="KW-0460">Magnesium</keyword>
<comment type="cofactor">
    <cofactor evidence="2 6 7">
        <name>Mg(2+)</name>
        <dbReference type="ChEBI" id="CHEBI:18420"/>
    </cofactor>
</comment>
<dbReference type="GO" id="GO:0008934">
    <property type="term" value="F:inositol monophosphate 1-phosphatase activity"/>
    <property type="evidence" value="ECO:0007669"/>
    <property type="project" value="InterPro"/>
</dbReference>
<dbReference type="GO" id="GO:0007165">
    <property type="term" value="P:signal transduction"/>
    <property type="evidence" value="ECO:0007669"/>
    <property type="project" value="TreeGrafter"/>
</dbReference>
<dbReference type="InterPro" id="IPR000760">
    <property type="entry name" value="Inositol_monophosphatase-like"/>
</dbReference>
<keyword evidence="9" id="KW-1185">Reference proteome</keyword>
<organism evidence="8 9">
    <name type="scientific">Frigoriglobus tundricola</name>
    <dbReference type="NCBI Taxonomy" id="2774151"/>
    <lineage>
        <taxon>Bacteria</taxon>
        <taxon>Pseudomonadati</taxon>
        <taxon>Planctomycetota</taxon>
        <taxon>Planctomycetia</taxon>
        <taxon>Gemmatales</taxon>
        <taxon>Gemmataceae</taxon>
        <taxon>Frigoriglobus</taxon>
    </lineage>
</organism>
<dbReference type="Gene3D" id="3.30.540.10">
    <property type="entry name" value="Fructose-1,6-Bisphosphatase, subunit A, domain 1"/>
    <property type="match status" value="1"/>
</dbReference>
<accession>A0A6M5YWL4</accession>